<dbReference type="Proteomes" id="UP000613255">
    <property type="component" value="Unassembled WGS sequence"/>
</dbReference>
<dbReference type="RefSeq" id="WP_198685927.1">
    <property type="nucleotide sequence ID" value="NZ_JAEIJD010000005.1"/>
</dbReference>
<name>A0A934M0E2_9RHOB</name>
<evidence type="ECO:0000256" key="1">
    <source>
        <dbReference type="ARBA" id="ARBA00011028"/>
    </source>
</evidence>
<keyword evidence="9" id="KW-1185">Reference proteome</keyword>
<comment type="similarity">
    <text evidence="1">Belongs to the bacterial solute-binding protein 9 family.</text>
</comment>
<dbReference type="InterPro" id="IPR006127">
    <property type="entry name" value="ZnuA-like"/>
</dbReference>
<organism evidence="8 9">
    <name type="scientific">Pontibaca salina</name>
    <dbReference type="NCBI Taxonomy" id="2795731"/>
    <lineage>
        <taxon>Bacteria</taxon>
        <taxon>Pseudomonadati</taxon>
        <taxon>Pseudomonadota</taxon>
        <taxon>Alphaproteobacteria</taxon>
        <taxon>Rhodobacterales</taxon>
        <taxon>Roseobacteraceae</taxon>
        <taxon>Pontibaca</taxon>
    </lineage>
</organism>
<keyword evidence="5" id="KW-0864">Zinc transport</keyword>
<evidence type="ECO:0000256" key="4">
    <source>
        <dbReference type="ARBA" id="ARBA00022729"/>
    </source>
</evidence>
<feature type="signal peptide" evidence="7">
    <location>
        <begin position="1"/>
        <end position="20"/>
    </location>
</feature>
<dbReference type="PANTHER" id="PTHR42953:SF3">
    <property type="entry name" value="HIGH-AFFINITY ZINC UPTAKE SYSTEM PROTEIN ZNUA"/>
    <property type="match status" value="1"/>
</dbReference>
<dbReference type="SUPFAM" id="SSF53807">
    <property type="entry name" value="Helical backbone' metal receptor"/>
    <property type="match status" value="1"/>
</dbReference>
<evidence type="ECO:0000313" key="8">
    <source>
        <dbReference type="EMBL" id="MBI6629920.1"/>
    </source>
</evidence>
<dbReference type="EMBL" id="JAEIJD010000005">
    <property type="protein sequence ID" value="MBI6629920.1"/>
    <property type="molecule type" value="Genomic_DNA"/>
</dbReference>
<feature type="region of interest" description="Disordered" evidence="6">
    <location>
        <begin position="115"/>
        <end position="152"/>
    </location>
</feature>
<evidence type="ECO:0000313" key="9">
    <source>
        <dbReference type="Proteomes" id="UP000613255"/>
    </source>
</evidence>
<dbReference type="GO" id="GO:0006829">
    <property type="term" value="P:zinc ion transport"/>
    <property type="evidence" value="ECO:0007669"/>
    <property type="project" value="UniProtKB-KW"/>
</dbReference>
<evidence type="ECO:0000256" key="7">
    <source>
        <dbReference type="SAM" id="SignalP"/>
    </source>
</evidence>
<dbReference type="PANTHER" id="PTHR42953">
    <property type="entry name" value="HIGH-AFFINITY ZINC UPTAKE SYSTEM PROTEIN ZNUA-RELATED"/>
    <property type="match status" value="1"/>
</dbReference>
<evidence type="ECO:0000256" key="5">
    <source>
        <dbReference type="ARBA" id="ARBA00022906"/>
    </source>
</evidence>
<evidence type="ECO:0000256" key="3">
    <source>
        <dbReference type="ARBA" id="ARBA00022448"/>
    </source>
</evidence>
<accession>A0A934M0E2</accession>
<comment type="caution">
    <text evidence="8">The sequence shown here is derived from an EMBL/GenBank/DDBJ whole genome shotgun (WGS) entry which is preliminary data.</text>
</comment>
<evidence type="ECO:0000256" key="2">
    <source>
        <dbReference type="ARBA" id="ARBA00015915"/>
    </source>
</evidence>
<sequence>MKIRFAAALATIAFSPAAWAKSPMVATDISPVHSLVAQVMDGVSTPTLIIDPGASPHGYALRPSQAQALEKADIVFRTSDELTPWLIDSLATLSGSAQQVELMQVEGTIVLEQRTGDNFDPHTHDDHDDHSDHDDHGHEHDEHDHDHDHAYDPHGWLDPKNAIVWLDTIAAELSALDPDNATTYAANAAKSKAELNALIEEVSNALAPLHDLRFVVFHDAYQYFESRFGVTTTGAISMSDAKDPGPAHLAALRDRITEMGVTCLFTEPQFNPAMIDTIRGQRDLQVAVIDPLGATLQPGATLYSQLLRDMAQALQSCRTD</sequence>
<dbReference type="InterPro" id="IPR050492">
    <property type="entry name" value="Bact_metal-bind_prot9"/>
</dbReference>
<dbReference type="GO" id="GO:0046872">
    <property type="term" value="F:metal ion binding"/>
    <property type="evidence" value="ECO:0007669"/>
    <property type="project" value="InterPro"/>
</dbReference>
<evidence type="ECO:0000256" key="6">
    <source>
        <dbReference type="SAM" id="MobiDB-lite"/>
    </source>
</evidence>
<reference evidence="8" key="1">
    <citation type="submission" date="2020-12" db="EMBL/GenBank/DDBJ databases">
        <title>Pontibaca salina gen. nov., sp. nov., isolated from marine sediment.</title>
        <authorList>
            <person name="Bo J."/>
            <person name="Wang S."/>
            <person name="Song X."/>
            <person name="Du Z."/>
        </authorList>
    </citation>
    <scope>NUCLEOTIDE SEQUENCE</scope>
    <source>
        <strain evidence="8">S1109L</strain>
    </source>
</reference>
<protein>
    <recommendedName>
        <fullName evidence="2">High-affinity zinc uptake system protein ZnuA</fullName>
    </recommendedName>
</protein>
<dbReference type="Gene3D" id="3.40.50.1980">
    <property type="entry name" value="Nitrogenase molybdenum iron protein domain"/>
    <property type="match status" value="2"/>
</dbReference>
<keyword evidence="4 7" id="KW-0732">Signal</keyword>
<dbReference type="Pfam" id="PF01297">
    <property type="entry name" value="ZnuA"/>
    <property type="match status" value="1"/>
</dbReference>
<keyword evidence="5" id="KW-0406">Ion transport</keyword>
<dbReference type="AlphaFoldDB" id="A0A934M0E2"/>
<keyword evidence="5" id="KW-0862">Zinc</keyword>
<feature type="chain" id="PRO_5037603962" description="High-affinity zinc uptake system protein ZnuA" evidence="7">
    <location>
        <begin position="21"/>
        <end position="320"/>
    </location>
</feature>
<proteinExistence type="inferred from homology"/>
<gene>
    <name evidence="8" type="ORF">JAO82_08485</name>
</gene>
<keyword evidence="3" id="KW-0813">Transport</keyword>